<gene>
    <name evidence="1" type="ORF">JAY77_08880</name>
</gene>
<evidence type="ECO:0000313" key="1">
    <source>
        <dbReference type="EMBL" id="MCG7978249.1"/>
    </source>
</evidence>
<name>A0A9E4TSF8_9GAMM</name>
<reference evidence="1" key="1">
    <citation type="journal article" date="2021" name="Proc. Natl. Acad. Sci. U.S.A.">
        <title>Global biogeography of chemosynthetic symbionts reveals both localized and globally distributed symbiont groups. .</title>
        <authorList>
            <person name="Osvatic J.T."/>
            <person name="Wilkins L.G.E."/>
            <person name="Leibrecht L."/>
            <person name="Leray M."/>
            <person name="Zauner S."/>
            <person name="Polzin J."/>
            <person name="Camacho Y."/>
            <person name="Gros O."/>
            <person name="van Gils J.A."/>
            <person name="Eisen J.A."/>
            <person name="Petersen J.M."/>
            <person name="Yuen B."/>
        </authorList>
    </citation>
    <scope>NUCLEOTIDE SEQUENCE</scope>
    <source>
        <strain evidence="1">MAGclacostrist055</strain>
    </source>
</reference>
<proteinExistence type="predicted"/>
<comment type="caution">
    <text evidence="1">The sequence shown here is derived from an EMBL/GenBank/DDBJ whole genome shotgun (WGS) entry which is preliminary data.</text>
</comment>
<dbReference type="EMBL" id="JAEPCR010000039">
    <property type="protein sequence ID" value="MCG7978249.1"/>
    <property type="molecule type" value="Genomic_DNA"/>
</dbReference>
<dbReference type="AlphaFoldDB" id="A0A9E4TSF8"/>
<accession>A0A9E4TSF8</accession>
<dbReference type="Proteomes" id="UP000886674">
    <property type="component" value="Unassembled WGS sequence"/>
</dbReference>
<protein>
    <submittedName>
        <fullName evidence="1">Uncharacterized protein</fullName>
    </submittedName>
</protein>
<sequence length="173" mass="20052">MMHDPNDTGDRTEGTGSTRKIYLNDALVPNRSVEGRWYGDVRDELKKIDVDSTLDSLIAEDKNLMDMDRASAGDEIRRMMSYLDLDQKEATQFVHILNEGISNAKPDEWAKESRKRMNRAYGNEATMRLNETEQVVQRNWKLNAFIREHKLGSHPDLVELIAKKAPDINRRYE</sequence>
<evidence type="ECO:0000313" key="2">
    <source>
        <dbReference type="Proteomes" id="UP000886674"/>
    </source>
</evidence>
<organism evidence="1 2">
    <name type="scientific">Candidatus Thiodiazotropha taylori</name>
    <dbReference type="NCBI Taxonomy" id="2792791"/>
    <lineage>
        <taxon>Bacteria</taxon>
        <taxon>Pseudomonadati</taxon>
        <taxon>Pseudomonadota</taxon>
        <taxon>Gammaproteobacteria</taxon>
        <taxon>Chromatiales</taxon>
        <taxon>Sedimenticolaceae</taxon>
        <taxon>Candidatus Thiodiazotropha</taxon>
    </lineage>
</organism>